<gene>
    <name evidence="1" type="ORF">MAE02_44520</name>
</gene>
<dbReference type="RefSeq" id="WP_162815682.1">
    <property type="nucleotide sequence ID" value="NZ_BJYU01000073.1"/>
</dbReference>
<organism evidence="1 2">
    <name type="scientific">Microvirga aerophila</name>
    <dbReference type="NCBI Taxonomy" id="670291"/>
    <lineage>
        <taxon>Bacteria</taxon>
        <taxon>Pseudomonadati</taxon>
        <taxon>Pseudomonadota</taxon>
        <taxon>Alphaproteobacteria</taxon>
        <taxon>Hyphomicrobiales</taxon>
        <taxon>Methylobacteriaceae</taxon>
        <taxon>Microvirga</taxon>
    </lineage>
</organism>
<evidence type="ECO:0000313" key="1">
    <source>
        <dbReference type="EMBL" id="GEO16756.1"/>
    </source>
</evidence>
<dbReference type="Proteomes" id="UP000321085">
    <property type="component" value="Unassembled WGS sequence"/>
</dbReference>
<reference evidence="1 2" key="1">
    <citation type="submission" date="2019-07" db="EMBL/GenBank/DDBJ databases">
        <title>Whole genome shotgun sequence of Microvirga aerophila NBRC 106136.</title>
        <authorList>
            <person name="Hosoyama A."/>
            <person name="Uohara A."/>
            <person name="Ohji S."/>
            <person name="Ichikawa N."/>
        </authorList>
    </citation>
    <scope>NUCLEOTIDE SEQUENCE [LARGE SCALE GENOMIC DNA]</scope>
    <source>
        <strain evidence="1 2">NBRC 106136</strain>
    </source>
</reference>
<dbReference type="EMBL" id="BJYU01000073">
    <property type="protein sequence ID" value="GEO16756.1"/>
    <property type="molecule type" value="Genomic_DNA"/>
</dbReference>
<dbReference type="AlphaFoldDB" id="A0A512BXS3"/>
<accession>A0A512BXS3</accession>
<protein>
    <submittedName>
        <fullName evidence="1">Uncharacterized protein</fullName>
    </submittedName>
</protein>
<name>A0A512BXS3_9HYPH</name>
<keyword evidence="2" id="KW-1185">Reference proteome</keyword>
<evidence type="ECO:0000313" key="2">
    <source>
        <dbReference type="Proteomes" id="UP000321085"/>
    </source>
</evidence>
<sequence>MSNSDDITERLGRAADEVPEELSALLLEAADIIRMLRELVTVEDETWLEGAEPKGRA</sequence>
<comment type="caution">
    <text evidence="1">The sequence shown here is derived from an EMBL/GenBank/DDBJ whole genome shotgun (WGS) entry which is preliminary data.</text>
</comment>
<proteinExistence type="predicted"/>